<feature type="compositionally biased region" description="Basic and acidic residues" evidence="1">
    <location>
        <begin position="776"/>
        <end position="798"/>
    </location>
</feature>
<feature type="region of interest" description="Disordered" evidence="1">
    <location>
        <begin position="761"/>
        <end position="816"/>
    </location>
</feature>
<gene>
    <name evidence="2" type="ORF">AAND1436_LOCUS22632</name>
</gene>
<feature type="region of interest" description="Disordered" evidence="1">
    <location>
        <begin position="153"/>
        <end position="185"/>
    </location>
</feature>
<proteinExistence type="predicted"/>
<organism evidence="2">
    <name type="scientific">Alexandrium andersonii</name>
    <dbReference type="NCBI Taxonomy" id="327968"/>
    <lineage>
        <taxon>Eukaryota</taxon>
        <taxon>Sar</taxon>
        <taxon>Alveolata</taxon>
        <taxon>Dinophyceae</taxon>
        <taxon>Gonyaulacales</taxon>
        <taxon>Pyrocystaceae</taxon>
        <taxon>Alexandrium</taxon>
    </lineage>
</organism>
<dbReference type="AlphaFoldDB" id="A0A7S2GBW2"/>
<evidence type="ECO:0000313" key="2">
    <source>
        <dbReference type="EMBL" id="CAD9444214.1"/>
    </source>
</evidence>
<accession>A0A7S2GBW2</accession>
<name>A0A7S2GBW2_9DINO</name>
<sequence length="816" mass="89482">MRQALVRLPGVVLAEILEADDLAVACEDVVFDFVAERVQATQTLRSSVTASEEPGTCDNELIWQKVRWPHLSTWKFSQAITLGEKYLRPEMAVHALTARVAQIDLGGSEVAAATRTDSSGMATAAGKSAAPSSPSTVAIATGTDDSVALTLAVDRPAPPSPPDSTPASTASCTSRKKPKDKRKDDIKKCSKDVYKAYKAGFFKRVMKTLKTTGKSKLLTDDRSSQDTQAKIKQWLETVVIPGTGGLRGFEDITLPDLIDMEEAGIPLENRFLARFLEGQKILREIVVHEESKGRQRADTERKHRTQRTGDMLRFFSQPIIDSKQCFLTNTKLMTSQVVLPLTLVGIDDMQAALLETLRELIKENQVDQMKKVLVEVGKRFNEGLKDVLPSILGKNEGDVPKVHSFVNVDVGPEKLTLSNVVSDGVEVNDSEDVEEVTVQSVKFATDRPYNLVELDMLLGSIYIRGKMDKGPKDHSFIVHERVAVFVAMDSYDNPDAKAPTGFIKTDKSITLDYGNGTLREMFLYAKNFETGEVKFNFPDTTTCATAGIFVKPVCQERRKVLNLSIKIRPPHDTTAKKCENRLNDTTRRGRLVNRLLEIAQAGQRDGRVTIPWAEAKVANGESRTVGDIGNGTILLGPDGEVKVTDLKKHEKAMHNLVEIKLQGVGKSLTVSHDHPIFYINGQGQPGVLTAWEVAAAFLQRGEDAVTYSLSGHDGVKEAILRNIVEAKQFPAHVELREVHFEPGKTAWVDLGQGLIEVLGEHEDADQPTPTALAEPTDARPRGKRGQGDSKRAIRDAQRTDQAASPNPEAAGMPAGS</sequence>
<reference evidence="2" key="1">
    <citation type="submission" date="2021-01" db="EMBL/GenBank/DDBJ databases">
        <authorList>
            <person name="Corre E."/>
            <person name="Pelletier E."/>
            <person name="Niang G."/>
            <person name="Scheremetjew M."/>
            <person name="Finn R."/>
            <person name="Kale V."/>
            <person name="Holt S."/>
            <person name="Cochrane G."/>
            <person name="Meng A."/>
            <person name="Brown T."/>
            <person name="Cohen L."/>
        </authorList>
    </citation>
    <scope>NUCLEOTIDE SEQUENCE</scope>
    <source>
        <strain evidence="2">CCMP2222</strain>
    </source>
</reference>
<dbReference type="EMBL" id="HBGQ01046344">
    <property type="protein sequence ID" value="CAD9444214.1"/>
    <property type="molecule type" value="Transcribed_RNA"/>
</dbReference>
<protein>
    <submittedName>
        <fullName evidence="2">Uncharacterized protein</fullName>
    </submittedName>
</protein>
<evidence type="ECO:0000256" key="1">
    <source>
        <dbReference type="SAM" id="MobiDB-lite"/>
    </source>
</evidence>